<evidence type="ECO:0000313" key="3">
    <source>
        <dbReference type="Proteomes" id="UP000276834"/>
    </source>
</evidence>
<evidence type="ECO:0000313" key="2">
    <source>
        <dbReference type="EMBL" id="RLV62873.1"/>
    </source>
</evidence>
<keyword evidence="1" id="KW-0472">Membrane</keyword>
<dbReference type="EMBL" id="QUSF01004943">
    <property type="protein sequence ID" value="RLV62873.1"/>
    <property type="molecule type" value="Genomic_DNA"/>
</dbReference>
<dbReference type="OrthoDB" id="9990458at2759"/>
<organism evidence="2 3">
    <name type="scientific">Chloebia gouldiae</name>
    <name type="common">Gouldian finch</name>
    <name type="synonym">Erythrura gouldiae</name>
    <dbReference type="NCBI Taxonomy" id="44316"/>
    <lineage>
        <taxon>Eukaryota</taxon>
        <taxon>Metazoa</taxon>
        <taxon>Chordata</taxon>
        <taxon>Craniata</taxon>
        <taxon>Vertebrata</taxon>
        <taxon>Euteleostomi</taxon>
        <taxon>Archelosauria</taxon>
        <taxon>Archosauria</taxon>
        <taxon>Dinosauria</taxon>
        <taxon>Saurischia</taxon>
        <taxon>Theropoda</taxon>
        <taxon>Coelurosauria</taxon>
        <taxon>Aves</taxon>
        <taxon>Neognathae</taxon>
        <taxon>Neoaves</taxon>
        <taxon>Telluraves</taxon>
        <taxon>Australaves</taxon>
        <taxon>Passeriformes</taxon>
        <taxon>Passeroidea</taxon>
        <taxon>Passeridae</taxon>
        <taxon>Chloebia</taxon>
    </lineage>
</organism>
<dbReference type="Proteomes" id="UP000276834">
    <property type="component" value="Unassembled WGS sequence"/>
</dbReference>
<reference evidence="2 3" key="1">
    <citation type="journal article" date="2018" name="Proc. R. Soc. B">
        <title>A non-coding region near Follistatin controls head colour polymorphism in the Gouldian finch.</title>
        <authorList>
            <person name="Toomey M.B."/>
            <person name="Marques C.I."/>
            <person name="Andrade P."/>
            <person name="Araujo P.M."/>
            <person name="Sabatino S."/>
            <person name="Gazda M.A."/>
            <person name="Afonso S."/>
            <person name="Lopes R.J."/>
            <person name="Corbo J.C."/>
            <person name="Carneiro M."/>
        </authorList>
    </citation>
    <scope>NUCLEOTIDE SEQUENCE [LARGE SCALE GENOMIC DNA]</scope>
    <source>
        <strain evidence="2">Red01</strain>
        <tissue evidence="2">Muscle</tissue>
    </source>
</reference>
<proteinExistence type="predicted"/>
<gene>
    <name evidence="2" type="ORF">DV515_00018857</name>
</gene>
<name>A0A3L8Q6T6_CHLGU</name>
<keyword evidence="1" id="KW-1133">Transmembrane helix</keyword>
<evidence type="ECO:0000256" key="1">
    <source>
        <dbReference type="SAM" id="Phobius"/>
    </source>
</evidence>
<accession>A0A3L8Q6T6</accession>
<protein>
    <submittedName>
        <fullName evidence="2">Uncharacterized protein</fullName>
    </submittedName>
</protein>
<keyword evidence="1" id="KW-0812">Transmembrane</keyword>
<sequence length="140" mass="16784">MGLVALREGWWYLGWGWGYLRRVWWHLGWVWWYLGWVWWYLGWVWRYLGWVGDTWDGFGDIGDAVRGRWWHALGPTWPLCPGLKRGLCLRINHFPEDLEYDHDSAEYLLLSPPLSSLCHLIVTSLSPQCHHDSAEYLLRE</sequence>
<keyword evidence="3" id="KW-1185">Reference proteome</keyword>
<dbReference type="AlphaFoldDB" id="A0A3L8Q6T6"/>
<feature type="transmembrane region" description="Helical" evidence="1">
    <location>
        <begin position="23"/>
        <end position="41"/>
    </location>
</feature>
<comment type="caution">
    <text evidence="2">The sequence shown here is derived from an EMBL/GenBank/DDBJ whole genome shotgun (WGS) entry which is preliminary data.</text>
</comment>